<reference evidence="4 5" key="1">
    <citation type="submission" date="2015-09" db="EMBL/GenBank/DDBJ databases">
        <title>Draft genome of the scarab beetle Oryctes borbonicus.</title>
        <authorList>
            <person name="Meyer J.M."/>
            <person name="Markov G.V."/>
            <person name="Baskaran P."/>
            <person name="Herrmann M."/>
            <person name="Sommer R.J."/>
            <person name="Roedelsperger C."/>
        </authorList>
    </citation>
    <scope>NUCLEOTIDE SEQUENCE [LARGE SCALE GENOMIC DNA]</scope>
    <source>
        <strain evidence="4">OB123</strain>
        <tissue evidence="4">Whole animal</tissue>
    </source>
</reference>
<feature type="compositionally biased region" description="Low complexity" evidence="1">
    <location>
        <begin position="48"/>
        <end position="57"/>
    </location>
</feature>
<keyword evidence="2" id="KW-0472">Membrane</keyword>
<gene>
    <name evidence="4" type="ORF">AMK59_7062</name>
</gene>
<feature type="chain" id="PRO_5006668248" description="Syndecan" evidence="3">
    <location>
        <begin position="24"/>
        <end position="241"/>
    </location>
</feature>
<feature type="compositionally biased region" description="Basic and acidic residues" evidence="1">
    <location>
        <begin position="60"/>
        <end position="80"/>
    </location>
</feature>
<dbReference type="OrthoDB" id="8197303at2759"/>
<comment type="caution">
    <text evidence="4">The sequence shown here is derived from an EMBL/GenBank/DDBJ whole genome shotgun (WGS) entry which is preliminary data.</text>
</comment>
<dbReference type="Proteomes" id="UP000051574">
    <property type="component" value="Unassembled WGS sequence"/>
</dbReference>
<evidence type="ECO:0000256" key="3">
    <source>
        <dbReference type="SAM" id="SignalP"/>
    </source>
</evidence>
<feature type="signal peptide" evidence="3">
    <location>
        <begin position="1"/>
        <end position="23"/>
    </location>
</feature>
<keyword evidence="3" id="KW-0732">Signal</keyword>
<evidence type="ECO:0000313" key="5">
    <source>
        <dbReference type="Proteomes" id="UP000051574"/>
    </source>
</evidence>
<keyword evidence="2" id="KW-1133">Transmembrane helix</keyword>
<feature type="non-terminal residue" evidence="4">
    <location>
        <position position="1"/>
    </location>
</feature>
<feature type="transmembrane region" description="Helical" evidence="2">
    <location>
        <begin position="188"/>
        <end position="210"/>
    </location>
</feature>
<dbReference type="AlphaFoldDB" id="A0A0T6AZY5"/>
<evidence type="ECO:0000313" key="4">
    <source>
        <dbReference type="EMBL" id="KRT80199.1"/>
    </source>
</evidence>
<proteinExistence type="predicted"/>
<sequence>KMEINKKLLCYLSVLLLILQARCSDDLVAPTAAPSEIVNKLPTTIDTIPDATTIQPDISDESKHQPRSDTAEADSGRNENESIDSNSTPSDVIPLEFDRKLDTNISDETSSEFDDLQHGGDFDKILKTIHEDDVIILPVPIDNDQQGPTSNIEWIEEDEEEVDKDTPPLVQAMVDKSLEDDYRIQGQMGIIVALFLIVFLVAGYVGFVVWRRFIEKRYGNREILINEEDMVDPSDMKHFSL</sequence>
<organism evidence="4 5">
    <name type="scientific">Oryctes borbonicus</name>
    <dbReference type="NCBI Taxonomy" id="1629725"/>
    <lineage>
        <taxon>Eukaryota</taxon>
        <taxon>Metazoa</taxon>
        <taxon>Ecdysozoa</taxon>
        <taxon>Arthropoda</taxon>
        <taxon>Hexapoda</taxon>
        <taxon>Insecta</taxon>
        <taxon>Pterygota</taxon>
        <taxon>Neoptera</taxon>
        <taxon>Endopterygota</taxon>
        <taxon>Coleoptera</taxon>
        <taxon>Polyphaga</taxon>
        <taxon>Scarabaeiformia</taxon>
        <taxon>Scarabaeidae</taxon>
        <taxon>Dynastinae</taxon>
        <taxon>Oryctes</taxon>
    </lineage>
</organism>
<evidence type="ECO:0008006" key="6">
    <source>
        <dbReference type="Google" id="ProtNLM"/>
    </source>
</evidence>
<keyword evidence="2" id="KW-0812">Transmembrane</keyword>
<dbReference type="EMBL" id="LJIG01022510">
    <property type="protein sequence ID" value="KRT80199.1"/>
    <property type="molecule type" value="Genomic_DNA"/>
</dbReference>
<keyword evidence="5" id="KW-1185">Reference proteome</keyword>
<feature type="region of interest" description="Disordered" evidence="1">
    <location>
        <begin position="48"/>
        <end position="95"/>
    </location>
</feature>
<protein>
    <recommendedName>
        <fullName evidence="6">Syndecan</fullName>
    </recommendedName>
</protein>
<evidence type="ECO:0000256" key="2">
    <source>
        <dbReference type="SAM" id="Phobius"/>
    </source>
</evidence>
<evidence type="ECO:0000256" key="1">
    <source>
        <dbReference type="SAM" id="MobiDB-lite"/>
    </source>
</evidence>
<name>A0A0T6AZY5_9SCAR</name>
<accession>A0A0T6AZY5</accession>